<dbReference type="SUPFAM" id="SSF52317">
    <property type="entry name" value="Class I glutamine amidotransferase-like"/>
    <property type="match status" value="1"/>
</dbReference>
<proteinExistence type="predicted"/>
<keyword evidence="13" id="KW-1185">Reference proteome</keyword>
<evidence type="ECO:0000256" key="2">
    <source>
        <dbReference type="ARBA" id="ARBA00005153"/>
    </source>
</evidence>
<dbReference type="InterPro" id="IPR014729">
    <property type="entry name" value="Rossmann-like_a/b/a_fold"/>
</dbReference>
<evidence type="ECO:0000256" key="6">
    <source>
        <dbReference type="ARBA" id="ARBA00022749"/>
    </source>
</evidence>
<dbReference type="EC" id="6.3.5.2" evidence="3"/>
<reference evidence="13" key="1">
    <citation type="submission" date="2016-10" db="EMBL/GenBank/DDBJ databases">
        <authorList>
            <person name="Varghese N."/>
            <person name="Submissions S."/>
        </authorList>
    </citation>
    <scope>NUCLEOTIDE SEQUENCE [LARGE SCALE GENOMIC DNA]</scope>
    <source>
        <strain evidence="13">ATCC 43811</strain>
    </source>
</reference>
<dbReference type="Pfam" id="PF02540">
    <property type="entry name" value="NAD_synthase"/>
    <property type="match status" value="1"/>
</dbReference>
<dbReference type="PANTHER" id="PTHR11922:SF2">
    <property type="entry name" value="GMP SYNTHASE [GLUTAMINE-HYDROLYZING]"/>
    <property type="match status" value="1"/>
</dbReference>
<evidence type="ECO:0000256" key="7">
    <source>
        <dbReference type="ARBA" id="ARBA00022755"/>
    </source>
</evidence>
<comment type="pathway">
    <text evidence="2">Purine metabolism; GMP biosynthesis; GMP from XMP (L-Gln route): step 1/1.</text>
</comment>
<keyword evidence="6 10" id="KW-0332">GMP biosynthesis</keyword>
<keyword evidence="4" id="KW-0436">Ligase</keyword>
<evidence type="ECO:0000256" key="10">
    <source>
        <dbReference type="PROSITE-ProRule" id="PRU00886"/>
    </source>
</evidence>
<dbReference type="InterPro" id="IPR004739">
    <property type="entry name" value="GMP_synth_GATase"/>
</dbReference>
<dbReference type="CDD" id="cd01997">
    <property type="entry name" value="GMP_synthase_C"/>
    <property type="match status" value="1"/>
</dbReference>
<sequence length="517" mass="58237">MVQILILDFGSQSTHLIARRFKDLGYLAQIVPSKISVEEIKVFSPKALIFSGSPDSVYEDYAQSFDHNILNLDIPKLGICYGFQCVVHYLKGKIQPSKIREYGNCPIQVIKDNSLLYNMDTEFVVWMSHGDSITALPEGFQLLAESNHHPAVACYPEKNFWGVQFHPELEHTKNGIKILENFAQKIAEISPSKSNIAQKFKQISQRIQNEAKDKTVLLLISGGVDSSVTAATLLKNLNPQNIHLMYIDTGLMRKNETQEIERILSQLEAKYIHIIDAKDDFLSALKGVTDPEEKRRTIGNMFITVMEKEVKKLDLPSDYLLAQGTLYTDLIESGKGIGNTAHIIKSHHNVNVPFINEKRKAGLLLEPLNECYKDEVRALGLYLGLPISLINRHPFPGPGLSIRIIGEVSHEAICILQEADSIYLEELHKRNLYEQIWQAFAVLLPVKSIGVAGDIRKYGWTIALRAVSATDGISADIFEFPWKDLKEISSRITNELQSVVRVVYDISSKPPATIEWE</sequence>
<dbReference type="FunFam" id="3.30.300.10:FF:000002">
    <property type="entry name" value="GMP synthase [glutamine-hydrolyzing]"/>
    <property type="match status" value="1"/>
</dbReference>
<keyword evidence="9" id="KW-0315">Glutamine amidotransferase</keyword>
<dbReference type="GO" id="GO:0003921">
    <property type="term" value="F:GMP synthase activity"/>
    <property type="evidence" value="ECO:0007669"/>
    <property type="project" value="InterPro"/>
</dbReference>
<dbReference type="Proteomes" id="UP000240042">
    <property type="component" value="Unassembled WGS sequence"/>
</dbReference>
<evidence type="ECO:0000256" key="5">
    <source>
        <dbReference type="ARBA" id="ARBA00022741"/>
    </source>
</evidence>
<dbReference type="GO" id="GO:0005829">
    <property type="term" value="C:cytosol"/>
    <property type="evidence" value="ECO:0007669"/>
    <property type="project" value="TreeGrafter"/>
</dbReference>
<comment type="function">
    <text evidence="1">Catalyzes the synthesis of GMP from XMP.</text>
</comment>
<evidence type="ECO:0000259" key="11">
    <source>
        <dbReference type="PROSITE" id="PS51553"/>
    </source>
</evidence>
<dbReference type="NCBIfam" id="TIGR00884">
    <property type="entry name" value="guaA_Cterm"/>
    <property type="match status" value="1"/>
</dbReference>
<dbReference type="Gene3D" id="3.40.50.620">
    <property type="entry name" value="HUPs"/>
    <property type="match status" value="1"/>
</dbReference>
<dbReference type="NCBIfam" id="TIGR00888">
    <property type="entry name" value="guaA_Nterm"/>
    <property type="match status" value="1"/>
</dbReference>
<keyword evidence="8 10" id="KW-0067">ATP-binding</keyword>
<dbReference type="SUPFAM" id="SSF54810">
    <property type="entry name" value="GMP synthetase C-terminal dimerisation domain"/>
    <property type="match status" value="1"/>
</dbReference>
<dbReference type="Pfam" id="PF00958">
    <property type="entry name" value="GMP_synt_C"/>
    <property type="match status" value="1"/>
</dbReference>
<evidence type="ECO:0000256" key="4">
    <source>
        <dbReference type="ARBA" id="ARBA00022598"/>
    </source>
</evidence>
<dbReference type="SUPFAM" id="SSF52402">
    <property type="entry name" value="Adenine nucleotide alpha hydrolases-like"/>
    <property type="match status" value="1"/>
</dbReference>
<keyword evidence="7 10" id="KW-0658">Purine biosynthesis</keyword>
<dbReference type="OrthoDB" id="9802219at2"/>
<dbReference type="CDD" id="cd01742">
    <property type="entry name" value="GATase1_GMP_Synthase"/>
    <property type="match status" value="1"/>
</dbReference>
<evidence type="ECO:0000256" key="1">
    <source>
        <dbReference type="ARBA" id="ARBA00002332"/>
    </source>
</evidence>
<dbReference type="InterPro" id="IPR022310">
    <property type="entry name" value="NAD/GMP_synthase"/>
</dbReference>
<protein>
    <recommendedName>
        <fullName evidence="3">GMP synthase (glutamine-hydrolyzing)</fullName>
        <ecNumber evidence="3">6.3.5.2</ecNumber>
    </recommendedName>
</protein>
<dbReference type="UniPathway" id="UPA00189">
    <property type="reaction ID" value="UER00296"/>
</dbReference>
<dbReference type="Gene3D" id="3.40.50.880">
    <property type="match status" value="1"/>
</dbReference>
<name>A0A1I1EL23_BREAD</name>
<evidence type="ECO:0000256" key="8">
    <source>
        <dbReference type="ARBA" id="ARBA00022840"/>
    </source>
</evidence>
<dbReference type="PANTHER" id="PTHR11922">
    <property type="entry name" value="GMP SYNTHASE-RELATED"/>
    <property type="match status" value="1"/>
</dbReference>
<dbReference type="InterPro" id="IPR017926">
    <property type="entry name" value="GATASE"/>
</dbReference>
<evidence type="ECO:0000313" key="13">
    <source>
        <dbReference type="Proteomes" id="UP000240042"/>
    </source>
</evidence>
<dbReference type="InterPro" id="IPR001674">
    <property type="entry name" value="GMP_synth_C"/>
</dbReference>
<evidence type="ECO:0000256" key="9">
    <source>
        <dbReference type="ARBA" id="ARBA00022962"/>
    </source>
</evidence>
<dbReference type="STRING" id="34097.SAMN02745150_01163"/>
<dbReference type="InterPro" id="IPR025777">
    <property type="entry name" value="GMPS_ATP_PPase_dom"/>
</dbReference>
<feature type="domain" description="GMPS ATP-PPase" evidence="11">
    <location>
        <begin position="194"/>
        <end position="392"/>
    </location>
</feature>
<dbReference type="GO" id="GO:0005524">
    <property type="term" value="F:ATP binding"/>
    <property type="evidence" value="ECO:0007669"/>
    <property type="project" value="UniProtKB-UniRule"/>
</dbReference>
<keyword evidence="5 10" id="KW-0547">Nucleotide-binding</keyword>
<dbReference type="PROSITE" id="PS51273">
    <property type="entry name" value="GATASE_TYPE_1"/>
    <property type="match status" value="1"/>
</dbReference>
<organism evidence="12 13">
    <name type="scientific">Brevinema andersonii</name>
    <dbReference type="NCBI Taxonomy" id="34097"/>
    <lineage>
        <taxon>Bacteria</taxon>
        <taxon>Pseudomonadati</taxon>
        <taxon>Spirochaetota</taxon>
        <taxon>Spirochaetia</taxon>
        <taxon>Brevinematales</taxon>
        <taxon>Brevinemataceae</taxon>
        <taxon>Brevinema</taxon>
    </lineage>
</organism>
<accession>A0A1I1EL23</accession>
<evidence type="ECO:0000256" key="3">
    <source>
        <dbReference type="ARBA" id="ARBA00012746"/>
    </source>
</evidence>
<dbReference type="PROSITE" id="PS51553">
    <property type="entry name" value="GMPS_ATP_PPASE"/>
    <property type="match status" value="1"/>
</dbReference>
<dbReference type="EMBL" id="FOKY01000014">
    <property type="protein sequence ID" value="SFB87815.1"/>
    <property type="molecule type" value="Genomic_DNA"/>
</dbReference>
<feature type="binding site" evidence="10">
    <location>
        <begin position="221"/>
        <end position="227"/>
    </location>
    <ligand>
        <name>ATP</name>
        <dbReference type="ChEBI" id="CHEBI:30616"/>
    </ligand>
</feature>
<gene>
    <name evidence="12" type="ORF">SAMN02745150_01163</name>
</gene>
<dbReference type="Gene3D" id="3.30.300.10">
    <property type="match status" value="1"/>
</dbReference>
<dbReference type="InterPro" id="IPR029062">
    <property type="entry name" value="Class_I_gatase-like"/>
</dbReference>
<dbReference type="Pfam" id="PF00117">
    <property type="entry name" value="GATase"/>
    <property type="match status" value="1"/>
</dbReference>
<dbReference type="NCBIfam" id="NF000848">
    <property type="entry name" value="PRK00074.1"/>
    <property type="match status" value="1"/>
</dbReference>
<dbReference type="RefSeq" id="WP_092319580.1">
    <property type="nucleotide sequence ID" value="NZ_FOKY01000014.1"/>
</dbReference>
<evidence type="ECO:0000313" key="12">
    <source>
        <dbReference type="EMBL" id="SFB87815.1"/>
    </source>
</evidence>
<dbReference type="AlphaFoldDB" id="A0A1I1EL23"/>